<evidence type="ECO:0000256" key="6">
    <source>
        <dbReference type="SAM" id="Phobius"/>
    </source>
</evidence>
<feature type="transmembrane region" description="Helical" evidence="6">
    <location>
        <begin position="12"/>
        <end position="31"/>
    </location>
</feature>
<sequence length="395" mass="40182">MSQYSQRATWRAWLAIAALGTGSFSIVTAELAPIGLLSQIGGDLGVSTAKVGLIVTLYAWIAAAAALASAIWLGGLPRRPLLVGLMAVLAASGFATSYSGSFAGLMSARIIGAVAHGAFWAMIGTLGAQIVPARQVGVATSIIFGGVSVASVLGVPLANLVGTSEGWRSSFLIIGWLSLAVALAVLVTVPAVQGTGRIGTQALFRILSNRRFQRIFLATLFAVTAHFMAFTYVEPFLANASAIPVRAIAPLLFTFGAAGIAANMLTAALIDNWLKRIVTLSLLLAAAALGVLALFGPQLDLYGAGLALIVWGGSISAILVGLQTWVLKEAGADALQASAIYVALFNGAIGLGAAIGAALLGVTSLPGLFLCSALLIGIGIVSVISLAEPQMSPAE</sequence>
<dbReference type="AlphaFoldDB" id="A0A850LIR6"/>
<reference evidence="8 9" key="1">
    <citation type="journal article" date="2020" name="Proc. Natl. Acad. Sci. U.S.A.">
        <title>Ecological drivers of bacterial community assembly in synthetic phycospheres.</title>
        <authorList>
            <person name="Fu H."/>
            <person name="Uchimiya M."/>
            <person name="Gore J."/>
            <person name="Moran M.A."/>
        </authorList>
    </citation>
    <scope>NUCLEOTIDE SEQUENCE [LARGE SCALE GENOMIC DNA]</scope>
    <source>
        <strain evidence="8">HF-Din03</strain>
    </source>
</reference>
<dbReference type="Gene3D" id="1.20.1250.20">
    <property type="entry name" value="MFS general substrate transporter like domains"/>
    <property type="match status" value="1"/>
</dbReference>
<keyword evidence="4 6" id="KW-1133">Transmembrane helix</keyword>
<organism evidence="8 9">
    <name type="scientific">Ruegeria pomeroyi</name>
    <dbReference type="NCBI Taxonomy" id="89184"/>
    <lineage>
        <taxon>Bacteria</taxon>
        <taxon>Pseudomonadati</taxon>
        <taxon>Pseudomonadota</taxon>
        <taxon>Alphaproteobacteria</taxon>
        <taxon>Rhodobacterales</taxon>
        <taxon>Roseobacteraceae</taxon>
        <taxon>Ruegeria</taxon>
    </lineage>
</organism>
<dbReference type="SUPFAM" id="SSF103473">
    <property type="entry name" value="MFS general substrate transporter"/>
    <property type="match status" value="1"/>
</dbReference>
<dbReference type="PANTHER" id="PTHR43124:SF3">
    <property type="entry name" value="CHLORAMPHENICOL EFFLUX PUMP RV0191"/>
    <property type="match status" value="1"/>
</dbReference>
<dbReference type="EMBL" id="JABXIY010000033">
    <property type="protein sequence ID" value="NVK97813.1"/>
    <property type="molecule type" value="Genomic_DNA"/>
</dbReference>
<dbReference type="InterPro" id="IPR050189">
    <property type="entry name" value="MFS_Efflux_Transporters"/>
</dbReference>
<feature type="transmembrane region" description="Helical" evidence="6">
    <location>
        <begin position="51"/>
        <end position="73"/>
    </location>
</feature>
<evidence type="ECO:0000313" key="9">
    <source>
        <dbReference type="Proteomes" id="UP000565723"/>
    </source>
</evidence>
<feature type="transmembrane region" description="Helical" evidence="6">
    <location>
        <begin position="80"/>
        <end position="98"/>
    </location>
</feature>
<comment type="subcellular location">
    <subcellularLocation>
        <location evidence="1">Cell membrane</location>
        <topology evidence="1">Multi-pass membrane protein</topology>
    </subcellularLocation>
</comment>
<feature type="domain" description="Major facilitator superfamily (MFS) profile" evidence="7">
    <location>
        <begin position="13"/>
        <end position="391"/>
    </location>
</feature>
<evidence type="ECO:0000259" key="7">
    <source>
        <dbReference type="PROSITE" id="PS50850"/>
    </source>
</evidence>
<dbReference type="Pfam" id="PF07690">
    <property type="entry name" value="MFS_1"/>
    <property type="match status" value="1"/>
</dbReference>
<protein>
    <submittedName>
        <fullName evidence="8">MFS transporter</fullName>
    </submittedName>
</protein>
<dbReference type="CDD" id="cd17324">
    <property type="entry name" value="MFS_NepI_like"/>
    <property type="match status" value="1"/>
</dbReference>
<evidence type="ECO:0000256" key="5">
    <source>
        <dbReference type="ARBA" id="ARBA00023136"/>
    </source>
</evidence>
<feature type="transmembrane region" description="Helical" evidence="6">
    <location>
        <begin position="339"/>
        <end position="361"/>
    </location>
</feature>
<feature type="transmembrane region" description="Helical" evidence="6">
    <location>
        <begin position="301"/>
        <end position="327"/>
    </location>
</feature>
<feature type="transmembrane region" description="Helical" evidence="6">
    <location>
        <begin position="367"/>
        <end position="387"/>
    </location>
</feature>
<dbReference type="OMA" id="FVGLQTW"/>
<feature type="transmembrane region" description="Helical" evidence="6">
    <location>
        <begin position="277"/>
        <end position="295"/>
    </location>
</feature>
<dbReference type="InterPro" id="IPR011701">
    <property type="entry name" value="MFS"/>
</dbReference>
<dbReference type="RefSeq" id="WP_011242124.1">
    <property type="nucleotide sequence ID" value="NZ_JABXIY010000033.1"/>
</dbReference>
<dbReference type="Proteomes" id="UP000565723">
    <property type="component" value="Unassembled WGS sequence"/>
</dbReference>
<evidence type="ECO:0000256" key="3">
    <source>
        <dbReference type="ARBA" id="ARBA00022692"/>
    </source>
</evidence>
<gene>
    <name evidence="8" type="ORF">HW564_12850</name>
</gene>
<dbReference type="GO" id="GO:0005886">
    <property type="term" value="C:plasma membrane"/>
    <property type="evidence" value="ECO:0007669"/>
    <property type="project" value="UniProtKB-SubCell"/>
</dbReference>
<feature type="transmembrane region" description="Helical" evidence="6">
    <location>
        <begin position="215"/>
        <end position="233"/>
    </location>
</feature>
<name>A0A850LIR6_9RHOB</name>
<proteinExistence type="predicted"/>
<keyword evidence="2" id="KW-1003">Cell membrane</keyword>
<accession>A0A850LIR6</accession>
<comment type="caution">
    <text evidence="8">The sequence shown here is derived from an EMBL/GenBank/DDBJ whole genome shotgun (WGS) entry which is preliminary data.</text>
</comment>
<dbReference type="PROSITE" id="PS50850">
    <property type="entry name" value="MFS"/>
    <property type="match status" value="1"/>
</dbReference>
<dbReference type="InterPro" id="IPR020846">
    <property type="entry name" value="MFS_dom"/>
</dbReference>
<feature type="transmembrane region" description="Helical" evidence="6">
    <location>
        <begin position="245"/>
        <end position="270"/>
    </location>
</feature>
<feature type="transmembrane region" description="Helical" evidence="6">
    <location>
        <begin position="110"/>
        <end position="131"/>
    </location>
</feature>
<dbReference type="GO" id="GO:0022857">
    <property type="term" value="F:transmembrane transporter activity"/>
    <property type="evidence" value="ECO:0007669"/>
    <property type="project" value="InterPro"/>
</dbReference>
<dbReference type="InterPro" id="IPR036259">
    <property type="entry name" value="MFS_trans_sf"/>
</dbReference>
<evidence type="ECO:0000256" key="1">
    <source>
        <dbReference type="ARBA" id="ARBA00004651"/>
    </source>
</evidence>
<keyword evidence="5 6" id="KW-0472">Membrane</keyword>
<feature type="transmembrane region" description="Helical" evidence="6">
    <location>
        <begin position="138"/>
        <end position="158"/>
    </location>
</feature>
<evidence type="ECO:0000313" key="8">
    <source>
        <dbReference type="EMBL" id="NVK97813.1"/>
    </source>
</evidence>
<evidence type="ECO:0000256" key="2">
    <source>
        <dbReference type="ARBA" id="ARBA00022475"/>
    </source>
</evidence>
<feature type="transmembrane region" description="Helical" evidence="6">
    <location>
        <begin position="170"/>
        <end position="194"/>
    </location>
</feature>
<evidence type="ECO:0000256" key="4">
    <source>
        <dbReference type="ARBA" id="ARBA00022989"/>
    </source>
</evidence>
<dbReference type="PANTHER" id="PTHR43124">
    <property type="entry name" value="PURINE EFFLUX PUMP PBUE"/>
    <property type="match status" value="1"/>
</dbReference>
<keyword evidence="3 6" id="KW-0812">Transmembrane</keyword>